<dbReference type="Pfam" id="PF26639">
    <property type="entry name" value="Het-6_barrel"/>
    <property type="match status" value="1"/>
</dbReference>
<dbReference type="OrthoDB" id="2157530at2759"/>
<gene>
    <name evidence="2" type="ORF">B0J13DRAFT_671471</name>
</gene>
<reference evidence="2" key="1">
    <citation type="journal article" date="2021" name="Nat. Commun.">
        <title>Genetic determinants of endophytism in the Arabidopsis root mycobiome.</title>
        <authorList>
            <person name="Mesny F."/>
            <person name="Miyauchi S."/>
            <person name="Thiergart T."/>
            <person name="Pickel B."/>
            <person name="Atanasova L."/>
            <person name="Karlsson M."/>
            <person name="Huettel B."/>
            <person name="Barry K.W."/>
            <person name="Haridas S."/>
            <person name="Chen C."/>
            <person name="Bauer D."/>
            <person name="Andreopoulos W."/>
            <person name="Pangilinan J."/>
            <person name="LaButti K."/>
            <person name="Riley R."/>
            <person name="Lipzen A."/>
            <person name="Clum A."/>
            <person name="Drula E."/>
            <person name="Henrissat B."/>
            <person name="Kohler A."/>
            <person name="Grigoriev I.V."/>
            <person name="Martin F.M."/>
            <person name="Hacquard S."/>
        </authorList>
    </citation>
    <scope>NUCLEOTIDE SEQUENCE</scope>
    <source>
        <strain evidence="2">MPI-CAGE-AT-0021</strain>
    </source>
</reference>
<dbReference type="InterPro" id="IPR010730">
    <property type="entry name" value="HET"/>
</dbReference>
<proteinExistence type="predicted"/>
<keyword evidence="3" id="KW-1185">Reference proteome</keyword>
<protein>
    <submittedName>
        <fullName evidence="2">Heterokaryon incompatibility protein-domain-containing protein</fullName>
    </submittedName>
</protein>
<comment type="caution">
    <text evidence="2">The sequence shown here is derived from an EMBL/GenBank/DDBJ whole genome shotgun (WGS) entry which is preliminary data.</text>
</comment>
<dbReference type="Proteomes" id="UP000717696">
    <property type="component" value="Unassembled WGS sequence"/>
</dbReference>
<name>A0A9P9FBW9_9HYPO</name>
<dbReference type="AlphaFoldDB" id="A0A9P9FBW9"/>
<dbReference type="Pfam" id="PF06985">
    <property type="entry name" value="HET"/>
    <property type="match status" value="1"/>
</dbReference>
<dbReference type="PANTHER" id="PTHR24148:SF64">
    <property type="entry name" value="HETEROKARYON INCOMPATIBILITY DOMAIN-CONTAINING PROTEIN"/>
    <property type="match status" value="1"/>
</dbReference>
<dbReference type="PANTHER" id="PTHR24148">
    <property type="entry name" value="ANKYRIN REPEAT DOMAIN-CONTAINING PROTEIN 39 HOMOLOG-RELATED"/>
    <property type="match status" value="1"/>
</dbReference>
<evidence type="ECO:0000313" key="2">
    <source>
        <dbReference type="EMBL" id="KAH7157707.1"/>
    </source>
</evidence>
<sequence>MEDPSLYQYSPIKPAKNIRILRLTGGNSNILFADLIETTLGSHLPYEAISYTWGDPKKSHTLAIRVGSNIKITKSLYNALRAIRHSRVENGARNIWADGVCINQDDIDERIQQVRLMAEVYRSAKRVITYIGENTHDIDQGIMLANKLLAKSGDIPADNDHAWASLRDFLTRPWCSRIWIVQESLHNPNMIMMCGDVEIDWNVYSKMILMMQQSAFDQYRAAQPRLEWQVGAMQGMVTMRAEYQKSSPMLLELLAGSRDFRCTDPRDRVFALLSLCPKVKINPDYNKSSVEIFTETALHLLSSAGLLMLSYAGVRRKPDVPSWVPDWSEPVDEIPVVQCRHFRASGNLKPKIPIDVSTPGTLPLCGIVHDEIIHVTDTLRRDFVTARMTRYSWARDQYLRLTSSGRHAYTGGQTYLEALWRTLISDLDYKHRFQKGNVNAPSSLGRDFEAYVRPVKDWARSEAAKGLVTYHPSQKPKAPPIDSEVIKAWEKDLSLDTTKPDEDDGRENVFSQLRRHGPIHEKDCRGDKYRDSILHAGNLYRRFFTTKSGYIGMCVVDIAPGDIVATFSGATVPFVLRPHNKASEFRLISDCYVHGLMNGEAWQGMRGGLGGATRVLTLV</sequence>
<organism evidence="2 3">
    <name type="scientific">Dactylonectria estremocensis</name>
    <dbReference type="NCBI Taxonomy" id="1079267"/>
    <lineage>
        <taxon>Eukaryota</taxon>
        <taxon>Fungi</taxon>
        <taxon>Dikarya</taxon>
        <taxon>Ascomycota</taxon>
        <taxon>Pezizomycotina</taxon>
        <taxon>Sordariomycetes</taxon>
        <taxon>Hypocreomycetidae</taxon>
        <taxon>Hypocreales</taxon>
        <taxon>Nectriaceae</taxon>
        <taxon>Dactylonectria</taxon>
    </lineage>
</organism>
<feature type="domain" description="Heterokaryon incompatibility" evidence="1">
    <location>
        <begin position="46"/>
        <end position="183"/>
    </location>
</feature>
<dbReference type="EMBL" id="JAGMUU010000003">
    <property type="protein sequence ID" value="KAH7157707.1"/>
    <property type="molecule type" value="Genomic_DNA"/>
</dbReference>
<accession>A0A9P9FBW9</accession>
<evidence type="ECO:0000259" key="1">
    <source>
        <dbReference type="Pfam" id="PF06985"/>
    </source>
</evidence>
<dbReference type="InterPro" id="IPR052895">
    <property type="entry name" value="HetReg/Transcr_Mod"/>
</dbReference>
<evidence type="ECO:0000313" key="3">
    <source>
        <dbReference type="Proteomes" id="UP000717696"/>
    </source>
</evidence>